<gene>
    <name evidence="6" type="ORF">EDD29_7010</name>
</gene>
<dbReference type="SMART" id="SM00342">
    <property type="entry name" value="HTH_ARAC"/>
    <property type="match status" value="1"/>
</dbReference>
<evidence type="ECO:0000256" key="2">
    <source>
        <dbReference type="ARBA" id="ARBA00023125"/>
    </source>
</evidence>
<dbReference type="GO" id="GO:0043565">
    <property type="term" value="F:sequence-specific DNA binding"/>
    <property type="evidence" value="ECO:0007669"/>
    <property type="project" value="InterPro"/>
</dbReference>
<organism evidence="6 7">
    <name type="scientific">Actinocorallia herbida</name>
    <dbReference type="NCBI Taxonomy" id="58109"/>
    <lineage>
        <taxon>Bacteria</taxon>
        <taxon>Bacillati</taxon>
        <taxon>Actinomycetota</taxon>
        <taxon>Actinomycetes</taxon>
        <taxon>Streptosporangiales</taxon>
        <taxon>Thermomonosporaceae</taxon>
        <taxon>Actinocorallia</taxon>
    </lineage>
</organism>
<dbReference type="PROSITE" id="PS01124">
    <property type="entry name" value="HTH_ARAC_FAMILY_2"/>
    <property type="match status" value="1"/>
</dbReference>
<reference evidence="6 7" key="1">
    <citation type="submission" date="2018-11" db="EMBL/GenBank/DDBJ databases">
        <title>Sequencing the genomes of 1000 actinobacteria strains.</title>
        <authorList>
            <person name="Klenk H.-P."/>
        </authorList>
    </citation>
    <scope>NUCLEOTIDE SEQUENCE [LARGE SCALE GENOMIC DNA]</scope>
    <source>
        <strain evidence="6 7">DSM 44254</strain>
    </source>
</reference>
<dbReference type="GO" id="GO:0003700">
    <property type="term" value="F:DNA-binding transcription factor activity"/>
    <property type="evidence" value="ECO:0007669"/>
    <property type="project" value="InterPro"/>
</dbReference>
<dbReference type="AlphaFoldDB" id="A0A3N1D723"/>
<dbReference type="Proteomes" id="UP000272400">
    <property type="component" value="Unassembled WGS sequence"/>
</dbReference>
<dbReference type="Gene3D" id="1.10.10.60">
    <property type="entry name" value="Homeodomain-like"/>
    <property type="match status" value="1"/>
</dbReference>
<evidence type="ECO:0000256" key="3">
    <source>
        <dbReference type="ARBA" id="ARBA00023163"/>
    </source>
</evidence>
<dbReference type="InterPro" id="IPR050204">
    <property type="entry name" value="AraC_XylS_family_regulators"/>
</dbReference>
<dbReference type="OrthoDB" id="2559672at2"/>
<accession>A0A3N1D723</accession>
<sequence>MVSWRPGPVLRPLLGPVHGYRQAGGEPGIHRGVASPWLTMILTWDEPLVLARGTGLRGYPDLVGGLHLDPETIVHDGRQEGVQVSLSPLGASALLGLPAGELAFANVEGAAVLPGLAVLRERLGEAADWPARFTLIEEFLLGRLDRRGAGEVRPEVAFGWRRLLQTRGAVGVADLAAETGWSERYLRRRFTEQVGMPPSALRRIVRFDAARTTLRARTVRGAPLGLAELAFAAGYTDQAHLSREFRAFTGLPPLRYAAAEFGETSLFGEAEPGEVEYGEDRSVQDPSGLPGRQ</sequence>
<keyword evidence="7" id="KW-1185">Reference proteome</keyword>
<evidence type="ECO:0000313" key="6">
    <source>
        <dbReference type="EMBL" id="ROO89321.1"/>
    </source>
</evidence>
<keyword evidence="3" id="KW-0804">Transcription</keyword>
<feature type="region of interest" description="Disordered" evidence="4">
    <location>
        <begin position="269"/>
        <end position="293"/>
    </location>
</feature>
<evidence type="ECO:0000256" key="1">
    <source>
        <dbReference type="ARBA" id="ARBA00023015"/>
    </source>
</evidence>
<evidence type="ECO:0000256" key="4">
    <source>
        <dbReference type="SAM" id="MobiDB-lite"/>
    </source>
</evidence>
<dbReference type="SUPFAM" id="SSF46689">
    <property type="entry name" value="Homeodomain-like"/>
    <property type="match status" value="1"/>
</dbReference>
<proteinExistence type="predicted"/>
<dbReference type="RefSeq" id="WP_123668437.1">
    <property type="nucleotide sequence ID" value="NZ_RJKE01000001.1"/>
</dbReference>
<evidence type="ECO:0000313" key="7">
    <source>
        <dbReference type="Proteomes" id="UP000272400"/>
    </source>
</evidence>
<name>A0A3N1D723_9ACTN</name>
<dbReference type="Pfam" id="PF12833">
    <property type="entry name" value="HTH_18"/>
    <property type="match status" value="1"/>
</dbReference>
<dbReference type="PANTHER" id="PTHR46796">
    <property type="entry name" value="HTH-TYPE TRANSCRIPTIONAL ACTIVATOR RHAS-RELATED"/>
    <property type="match status" value="1"/>
</dbReference>
<keyword evidence="1" id="KW-0805">Transcription regulation</keyword>
<dbReference type="InterPro" id="IPR018060">
    <property type="entry name" value="HTH_AraC"/>
</dbReference>
<dbReference type="InterPro" id="IPR009057">
    <property type="entry name" value="Homeodomain-like_sf"/>
</dbReference>
<dbReference type="PANTHER" id="PTHR46796:SF15">
    <property type="entry name" value="BLL1074 PROTEIN"/>
    <property type="match status" value="1"/>
</dbReference>
<comment type="caution">
    <text evidence="6">The sequence shown here is derived from an EMBL/GenBank/DDBJ whole genome shotgun (WGS) entry which is preliminary data.</text>
</comment>
<feature type="domain" description="HTH araC/xylS-type" evidence="5">
    <location>
        <begin position="164"/>
        <end position="259"/>
    </location>
</feature>
<keyword evidence="2" id="KW-0238">DNA-binding</keyword>
<protein>
    <submittedName>
        <fullName evidence="6">AraC family transcriptional regulator</fullName>
    </submittedName>
</protein>
<evidence type="ECO:0000259" key="5">
    <source>
        <dbReference type="PROSITE" id="PS01124"/>
    </source>
</evidence>
<dbReference type="EMBL" id="RJKE01000001">
    <property type="protein sequence ID" value="ROO89321.1"/>
    <property type="molecule type" value="Genomic_DNA"/>
</dbReference>